<keyword evidence="4" id="KW-1185">Reference proteome</keyword>
<keyword evidence="2" id="KW-0812">Transmembrane</keyword>
<dbReference type="Proteomes" id="UP000663203">
    <property type="component" value="Chromosome"/>
</dbReference>
<gene>
    <name evidence="3" type="ORF">J0X25_06070</name>
</gene>
<keyword evidence="2" id="KW-0472">Membrane</keyword>
<reference evidence="3 4" key="1">
    <citation type="submission" date="2021-03" db="EMBL/GenBank/DDBJ databases">
        <title>Haloterrigena longa sp. nov. and Haloterrigena limicola sp. nov., extremely halophilic archaea isolated from a salt lake.</title>
        <authorList>
            <person name="Henglin C."/>
        </authorList>
    </citation>
    <scope>NUCLEOTIDE SEQUENCE [LARGE SCALE GENOMIC DNA]</scope>
    <source>
        <strain evidence="3 4">KZCA68</strain>
    </source>
</reference>
<dbReference type="KEGG" id="hakz:J0X25_06070"/>
<dbReference type="EMBL" id="CP071462">
    <property type="protein sequence ID" value="QSX00522.1"/>
    <property type="molecule type" value="Genomic_DNA"/>
</dbReference>
<evidence type="ECO:0008006" key="5">
    <source>
        <dbReference type="Google" id="ProtNLM"/>
    </source>
</evidence>
<dbReference type="AlphaFoldDB" id="A0A8A2VG76"/>
<feature type="transmembrane region" description="Helical" evidence="2">
    <location>
        <begin position="126"/>
        <end position="147"/>
    </location>
</feature>
<feature type="region of interest" description="Disordered" evidence="1">
    <location>
        <begin position="185"/>
        <end position="255"/>
    </location>
</feature>
<accession>A0A8A2VG76</accession>
<keyword evidence="2" id="KW-1133">Transmembrane helix</keyword>
<feature type="compositionally biased region" description="Basic and acidic residues" evidence="1">
    <location>
        <begin position="236"/>
        <end position="255"/>
    </location>
</feature>
<dbReference type="RefSeq" id="WP_207290242.1">
    <property type="nucleotide sequence ID" value="NZ_CP071462.1"/>
</dbReference>
<evidence type="ECO:0000256" key="2">
    <source>
        <dbReference type="SAM" id="Phobius"/>
    </source>
</evidence>
<feature type="transmembrane region" description="Helical" evidence="2">
    <location>
        <begin position="71"/>
        <end position="91"/>
    </location>
</feature>
<evidence type="ECO:0000313" key="4">
    <source>
        <dbReference type="Proteomes" id="UP000663203"/>
    </source>
</evidence>
<sequence length="255" mass="26759">MLGTWSERVDELLYDGERERHRVEFDSATVVVTNQRVLTFTPDGDEANFRDVARPNVTRVSVETESAPARLVWASVLLGLGLGLVVLAQTFDLDGLLDDLAGSTETPAVADGALETAATVLTAVDLSILVAGIVLLVLAGVFVVRYARSRSRRLVLRVSGGDDLSLPVTDADIESGRTMELEEAISPGPAPAADDGEPADGNDPSSGSGAVDGGAVTRRSSDDTVPDDTVTDDTAGVDRDSSADRDSTTDSDESR</sequence>
<protein>
    <recommendedName>
        <fullName evidence="5">PH domain-containing protein</fullName>
    </recommendedName>
</protein>
<organism evidence="3 4">
    <name type="scientific">Haloterrigena alkaliphila</name>
    <dbReference type="NCBI Taxonomy" id="2816475"/>
    <lineage>
        <taxon>Archaea</taxon>
        <taxon>Methanobacteriati</taxon>
        <taxon>Methanobacteriota</taxon>
        <taxon>Stenosarchaea group</taxon>
        <taxon>Halobacteria</taxon>
        <taxon>Halobacteriales</taxon>
        <taxon>Natrialbaceae</taxon>
        <taxon>Haloterrigena</taxon>
    </lineage>
</organism>
<proteinExistence type="predicted"/>
<evidence type="ECO:0000313" key="3">
    <source>
        <dbReference type="EMBL" id="QSX00522.1"/>
    </source>
</evidence>
<name>A0A8A2VG76_9EURY</name>
<dbReference type="GeneID" id="63186853"/>
<feature type="compositionally biased region" description="Low complexity" evidence="1">
    <location>
        <begin position="201"/>
        <end position="218"/>
    </location>
</feature>
<evidence type="ECO:0000256" key="1">
    <source>
        <dbReference type="SAM" id="MobiDB-lite"/>
    </source>
</evidence>